<accession>A0A345PF07</accession>
<evidence type="ECO:0000256" key="1">
    <source>
        <dbReference type="SAM" id="Coils"/>
    </source>
</evidence>
<dbReference type="Proteomes" id="UP000253908">
    <property type="component" value="Chromosome"/>
</dbReference>
<keyword evidence="3" id="KW-0732">Signal</keyword>
<protein>
    <submittedName>
        <fullName evidence="4">Uncharacterized protein</fullName>
    </submittedName>
</protein>
<organism evidence="4 5">
    <name type="scientific">Oceanobacillus zhaokaii</name>
    <dbReference type="NCBI Taxonomy" id="2052660"/>
    <lineage>
        <taxon>Bacteria</taxon>
        <taxon>Bacillati</taxon>
        <taxon>Bacillota</taxon>
        <taxon>Bacilli</taxon>
        <taxon>Bacillales</taxon>
        <taxon>Bacillaceae</taxon>
        <taxon>Oceanobacillus</taxon>
    </lineage>
</organism>
<keyword evidence="5" id="KW-1185">Reference proteome</keyword>
<evidence type="ECO:0000313" key="4">
    <source>
        <dbReference type="EMBL" id="AXI08587.1"/>
    </source>
</evidence>
<dbReference type="PROSITE" id="PS51257">
    <property type="entry name" value="PROKAR_LIPOPROTEIN"/>
    <property type="match status" value="1"/>
</dbReference>
<dbReference type="EMBL" id="CP024848">
    <property type="protein sequence ID" value="AXI08587.1"/>
    <property type="molecule type" value="Genomic_DNA"/>
</dbReference>
<feature type="coiled-coil region" evidence="1">
    <location>
        <begin position="26"/>
        <end position="74"/>
    </location>
</feature>
<sequence>MKTSRLFIVIFVGFLFLTACSDSTGGQAENEELDKLNERITQLEEEAETKDEEIAAKDTQITELEATIVNLEKQLENPQTVEEEVSVEVDKVVEEESADSKDSDEAASDEEQLRERADAVVDALGNKDFSSLANLVHPAKGVRFSPYIYVDVEEHLQFSAEQVGNFANDNETYTWGSVDGSGNPIEMTPSEYYNEFIFIRDFTKADEVTVNNIKTRGSMIVNVQEVYPDASFVSYYVEGTEQELDWADLILVFEKDQDNWYLVGLAVDRYTT</sequence>
<reference evidence="5" key="1">
    <citation type="submission" date="2017-11" db="EMBL/GenBank/DDBJ databases">
        <authorList>
            <person name="Zhu W."/>
        </authorList>
    </citation>
    <scope>NUCLEOTIDE SEQUENCE [LARGE SCALE GENOMIC DNA]</scope>
    <source>
        <strain evidence="5">160</strain>
    </source>
</reference>
<feature type="chain" id="PRO_5039516810" evidence="3">
    <location>
        <begin position="22"/>
        <end position="272"/>
    </location>
</feature>
<dbReference type="KEGG" id="ocn:CUC15_06495"/>
<keyword evidence="1" id="KW-0175">Coiled coil</keyword>
<dbReference type="OrthoDB" id="1267107at2"/>
<evidence type="ECO:0000256" key="3">
    <source>
        <dbReference type="SAM" id="SignalP"/>
    </source>
</evidence>
<name>A0A345PF07_9BACI</name>
<dbReference type="RefSeq" id="WP_114915882.1">
    <property type="nucleotide sequence ID" value="NZ_CP024848.1"/>
</dbReference>
<dbReference type="AlphaFoldDB" id="A0A345PF07"/>
<proteinExistence type="predicted"/>
<gene>
    <name evidence="4" type="ORF">CUC15_06495</name>
</gene>
<feature type="region of interest" description="Disordered" evidence="2">
    <location>
        <begin position="94"/>
        <end position="115"/>
    </location>
</feature>
<feature type="compositionally biased region" description="Basic and acidic residues" evidence="2">
    <location>
        <begin position="94"/>
        <end position="104"/>
    </location>
</feature>
<feature type="signal peptide" evidence="3">
    <location>
        <begin position="1"/>
        <end position="21"/>
    </location>
</feature>
<evidence type="ECO:0000256" key="2">
    <source>
        <dbReference type="SAM" id="MobiDB-lite"/>
    </source>
</evidence>
<evidence type="ECO:0000313" key="5">
    <source>
        <dbReference type="Proteomes" id="UP000253908"/>
    </source>
</evidence>